<evidence type="ECO:0000256" key="5">
    <source>
        <dbReference type="SAM" id="Phobius"/>
    </source>
</evidence>
<evidence type="ECO:0000256" key="4">
    <source>
        <dbReference type="PIRNR" id="PIRNR000124"/>
    </source>
</evidence>
<dbReference type="InterPro" id="IPR001732">
    <property type="entry name" value="UDP-Glc/GDP-Man_DH_N"/>
</dbReference>
<dbReference type="InterPro" id="IPR014027">
    <property type="entry name" value="UDP-Glc/GDP-Man_DH_C"/>
</dbReference>
<reference evidence="7 9" key="1">
    <citation type="journal article" date="2019" name="Nat. Med.">
        <title>A library of human gut bacterial isolates paired with longitudinal multiomics data enables mechanistic microbiome research.</title>
        <authorList>
            <person name="Poyet M."/>
            <person name="Groussin M."/>
            <person name="Gibbons S.M."/>
            <person name="Avila-Pacheco J."/>
            <person name="Jiang X."/>
            <person name="Kearney S.M."/>
            <person name="Perrotta A.R."/>
            <person name="Berdy B."/>
            <person name="Zhao S."/>
            <person name="Lieberman T.D."/>
            <person name="Swanson P.K."/>
            <person name="Smith M."/>
            <person name="Roesemann S."/>
            <person name="Alexander J.E."/>
            <person name="Rich S.A."/>
            <person name="Livny J."/>
            <person name="Vlamakis H."/>
            <person name="Clish C."/>
            <person name="Bullock K."/>
            <person name="Deik A."/>
            <person name="Scott J."/>
            <person name="Pierce K.A."/>
            <person name="Xavier R.J."/>
            <person name="Alm E.J."/>
        </authorList>
    </citation>
    <scope>NUCLEOTIDE SEQUENCE [LARGE SCALE GENOMIC DNA]</scope>
    <source>
        <strain evidence="7 9">BIOML-A29</strain>
    </source>
</reference>
<keyword evidence="9" id="KW-1185">Reference proteome</keyword>
<dbReference type="InterPro" id="IPR008927">
    <property type="entry name" value="6-PGluconate_DH-like_C_sf"/>
</dbReference>
<dbReference type="InterPro" id="IPR036220">
    <property type="entry name" value="UDP-Glc/GDP-Man_DH_C_sf"/>
</dbReference>
<evidence type="ECO:0000259" key="6">
    <source>
        <dbReference type="SMART" id="SM00984"/>
    </source>
</evidence>
<organism evidence="8">
    <name type="scientific">Parabacteroides merdae</name>
    <dbReference type="NCBI Taxonomy" id="46503"/>
    <lineage>
        <taxon>Bacteria</taxon>
        <taxon>Pseudomonadati</taxon>
        <taxon>Bacteroidota</taxon>
        <taxon>Bacteroidia</taxon>
        <taxon>Bacteroidales</taxon>
        <taxon>Tannerellaceae</taxon>
        <taxon>Parabacteroides</taxon>
    </lineage>
</organism>
<dbReference type="InterPro" id="IPR036291">
    <property type="entry name" value="NAD(P)-bd_dom_sf"/>
</dbReference>
<accession>A0A6N3FAS7</accession>
<dbReference type="SUPFAM" id="SSF51735">
    <property type="entry name" value="NAD(P)-binding Rossmann-fold domains"/>
    <property type="match status" value="1"/>
</dbReference>
<keyword evidence="3" id="KW-0520">NAD</keyword>
<protein>
    <submittedName>
        <fullName evidence="7">Nucleotide sugar dehydrogenase</fullName>
    </submittedName>
    <submittedName>
        <fullName evidence="8">UDP-N-acetyl-D-glucosamine 6-dehydrogenase</fullName>
        <ecNumber evidence="8">1.1.1.136</ecNumber>
    </submittedName>
</protein>
<reference evidence="8" key="2">
    <citation type="submission" date="2019-11" db="EMBL/GenBank/DDBJ databases">
        <authorList>
            <person name="Feng L."/>
        </authorList>
    </citation>
    <scope>NUCLEOTIDE SEQUENCE</scope>
    <source>
        <strain evidence="8">PmerdaeLFYP103</strain>
    </source>
</reference>
<dbReference type="PIRSF" id="PIRSF000124">
    <property type="entry name" value="UDPglc_GDPman_dh"/>
    <property type="match status" value="1"/>
</dbReference>
<sequence length="415" mass="46064">MNKNKNEDIQQFFTPKIAVLGLGYVGLPLFCLFSKHYHCVGFDSDNERTTLLSRGIDAKRCEKEENINAAIRNSIIVSNSNAIRDCNVFVICVPTGVTSSHEPDLFPLKSACFVVGSNLKKGDLVIFESTVFPGATDEICIPILEEYSGLTLNIDFGVGYSPERINVGEEIHHLSITPKIISGSSSEVLNKIEKLYSSIISAPLCRASSIKVAEAAKMYENVQRDTLIALANEFSLYCGKERIDSFEVTRCASTKWNFASIYPGLVGGHCIGIDPYYLIERAKSKSLDLPLVSTARCINENETFIVIKKISDLIGDKDCSILILGASYKANISDIRNSKSIEIIKRLHDQGVTIMAFDPIIDTSLLSPEIESLFIKDQSELIQRYDIVIKLVNHSIFDKFNIRGTISTLELKDLI</sequence>
<dbReference type="Pfam" id="PF03720">
    <property type="entry name" value="UDPG_MGDP_dh_C"/>
    <property type="match status" value="1"/>
</dbReference>
<dbReference type="InterPro" id="IPR014026">
    <property type="entry name" value="UDP-Glc/GDP-Man_DH_dimer"/>
</dbReference>
<name>A0A6N3FAS7_9BACT</name>
<dbReference type="PANTHER" id="PTHR43491">
    <property type="entry name" value="UDP-N-ACETYL-D-MANNOSAMINE DEHYDROGENASE"/>
    <property type="match status" value="1"/>
</dbReference>
<dbReference type="AlphaFoldDB" id="A0A6N3FAS7"/>
<dbReference type="RefSeq" id="WP_117945664.1">
    <property type="nucleotide sequence ID" value="NZ_CACRUV010000028.1"/>
</dbReference>
<feature type="transmembrane region" description="Helical" evidence="5">
    <location>
        <begin position="12"/>
        <end position="30"/>
    </location>
</feature>
<dbReference type="InterPro" id="IPR017476">
    <property type="entry name" value="UDP-Glc/GDP-Man"/>
</dbReference>
<dbReference type="Pfam" id="PF03721">
    <property type="entry name" value="UDPG_MGDP_dh_N"/>
    <property type="match status" value="1"/>
</dbReference>
<dbReference type="SUPFAM" id="SSF48179">
    <property type="entry name" value="6-phosphogluconate dehydrogenase C-terminal domain-like"/>
    <property type="match status" value="1"/>
</dbReference>
<dbReference type="NCBIfam" id="TIGR03026">
    <property type="entry name" value="NDP-sugDHase"/>
    <property type="match status" value="1"/>
</dbReference>
<evidence type="ECO:0000256" key="2">
    <source>
        <dbReference type="ARBA" id="ARBA00023002"/>
    </source>
</evidence>
<dbReference type="PANTHER" id="PTHR43491:SF2">
    <property type="entry name" value="UDP-N-ACETYL-D-MANNOSAMINE DEHYDROGENASE"/>
    <property type="match status" value="1"/>
</dbReference>
<keyword evidence="5" id="KW-0812">Transmembrane</keyword>
<evidence type="ECO:0000313" key="9">
    <source>
        <dbReference type="Proteomes" id="UP000434916"/>
    </source>
</evidence>
<dbReference type="EMBL" id="WNCN01000022">
    <property type="protein sequence ID" value="MTU40727.1"/>
    <property type="molecule type" value="Genomic_DNA"/>
</dbReference>
<evidence type="ECO:0000313" key="8">
    <source>
        <dbReference type="EMBL" id="VYU49009.1"/>
    </source>
</evidence>
<dbReference type="SUPFAM" id="SSF52413">
    <property type="entry name" value="UDP-glucose/GDP-mannose dehydrogenase C-terminal domain"/>
    <property type="match status" value="1"/>
</dbReference>
<comment type="similarity">
    <text evidence="1 4">Belongs to the UDP-glucose/GDP-mannose dehydrogenase family.</text>
</comment>
<dbReference type="EC" id="1.1.1.136" evidence="8"/>
<dbReference type="Proteomes" id="UP000434916">
    <property type="component" value="Unassembled WGS sequence"/>
</dbReference>
<dbReference type="Pfam" id="PF00984">
    <property type="entry name" value="UDPG_MGDP_dh"/>
    <property type="match status" value="1"/>
</dbReference>
<keyword evidence="5" id="KW-0472">Membrane</keyword>
<dbReference type="GO" id="GO:0016628">
    <property type="term" value="F:oxidoreductase activity, acting on the CH-CH group of donors, NAD or NADP as acceptor"/>
    <property type="evidence" value="ECO:0007669"/>
    <property type="project" value="InterPro"/>
</dbReference>
<keyword evidence="5" id="KW-1133">Transmembrane helix</keyword>
<keyword evidence="2 8" id="KW-0560">Oxidoreductase</keyword>
<proteinExistence type="inferred from homology"/>
<dbReference type="EMBL" id="CACRUV010000028">
    <property type="protein sequence ID" value="VYU49009.1"/>
    <property type="molecule type" value="Genomic_DNA"/>
</dbReference>
<dbReference type="GO" id="GO:0051287">
    <property type="term" value="F:NAD binding"/>
    <property type="evidence" value="ECO:0007669"/>
    <property type="project" value="InterPro"/>
</dbReference>
<dbReference type="InterPro" id="IPR028359">
    <property type="entry name" value="UDP_ManNAc/GlcNAc_DH"/>
</dbReference>
<dbReference type="PIRSF" id="PIRSF500136">
    <property type="entry name" value="UDP_ManNAc_DH"/>
    <property type="match status" value="1"/>
</dbReference>
<evidence type="ECO:0000256" key="3">
    <source>
        <dbReference type="ARBA" id="ARBA00023027"/>
    </source>
</evidence>
<dbReference type="GO" id="GO:0000271">
    <property type="term" value="P:polysaccharide biosynthetic process"/>
    <property type="evidence" value="ECO:0007669"/>
    <property type="project" value="InterPro"/>
</dbReference>
<dbReference type="Gene3D" id="3.40.50.720">
    <property type="entry name" value="NAD(P)-binding Rossmann-like Domain"/>
    <property type="match status" value="2"/>
</dbReference>
<dbReference type="SMART" id="SM00984">
    <property type="entry name" value="UDPG_MGDP_dh_C"/>
    <property type="match status" value="1"/>
</dbReference>
<evidence type="ECO:0000313" key="7">
    <source>
        <dbReference type="EMBL" id="MTU40727.1"/>
    </source>
</evidence>
<feature type="domain" description="UDP-glucose/GDP-mannose dehydrogenase C-terminal" evidence="6">
    <location>
        <begin position="322"/>
        <end position="414"/>
    </location>
</feature>
<gene>
    <name evidence="8" type="primary">wbpA_4</name>
    <name evidence="7" type="ORF">GMD82_14970</name>
    <name evidence="8" type="ORF">PMLFYP103_02332</name>
</gene>
<evidence type="ECO:0000256" key="1">
    <source>
        <dbReference type="ARBA" id="ARBA00006601"/>
    </source>
</evidence>
<dbReference type="GO" id="GO:0047004">
    <property type="term" value="F:UDP-N-acetylglucosamine 6-dehydrogenase activity"/>
    <property type="evidence" value="ECO:0007669"/>
    <property type="project" value="UniProtKB-EC"/>
</dbReference>